<dbReference type="EMBL" id="BAABME010003850">
    <property type="protein sequence ID" value="GAA0160329.1"/>
    <property type="molecule type" value="Genomic_DNA"/>
</dbReference>
<comment type="caution">
    <text evidence="2">The sequence shown here is derived from an EMBL/GenBank/DDBJ whole genome shotgun (WGS) entry which is preliminary data.</text>
</comment>
<dbReference type="AlphaFoldDB" id="A0AAV3Q955"/>
<organism evidence="2 3">
    <name type="scientific">Lithospermum erythrorhizon</name>
    <name type="common">Purple gromwell</name>
    <name type="synonym">Lithospermum officinale var. erythrorhizon</name>
    <dbReference type="NCBI Taxonomy" id="34254"/>
    <lineage>
        <taxon>Eukaryota</taxon>
        <taxon>Viridiplantae</taxon>
        <taxon>Streptophyta</taxon>
        <taxon>Embryophyta</taxon>
        <taxon>Tracheophyta</taxon>
        <taxon>Spermatophyta</taxon>
        <taxon>Magnoliopsida</taxon>
        <taxon>eudicotyledons</taxon>
        <taxon>Gunneridae</taxon>
        <taxon>Pentapetalae</taxon>
        <taxon>asterids</taxon>
        <taxon>lamiids</taxon>
        <taxon>Boraginales</taxon>
        <taxon>Boraginaceae</taxon>
        <taxon>Boraginoideae</taxon>
        <taxon>Lithospermeae</taxon>
        <taxon>Lithospermum</taxon>
    </lineage>
</organism>
<proteinExistence type="predicted"/>
<evidence type="ECO:0000256" key="1">
    <source>
        <dbReference type="SAM" id="MobiDB-lite"/>
    </source>
</evidence>
<dbReference type="PANTHER" id="PTHR33116">
    <property type="entry name" value="REVERSE TRANSCRIPTASE ZINC-BINDING DOMAIN-CONTAINING PROTEIN-RELATED-RELATED"/>
    <property type="match status" value="1"/>
</dbReference>
<sequence length="387" mass="44757">MGILSEYEEASGQRINRDKCSVSFDKCTREDRRRELLSILGMSEVADQGKYLGLPSQIGRTKREVFKFLVEKVDARIRGWKGKLLSQAGKEVMIKSVTSAIPIFVMNCLKLPVGTFETLNNFMAKFFWGKAEGDKGIHWKSWNKLCNEKFDGGLGFKDLECMNLALLAKQRWRIVTRQASLLFKLLKSRYFRQPWVPRSSDFFVRGERRERVRWVSQLMTNGQWIKEEVESCLQGDDIQRVLAIPLSRRGIRDKLIWSHTRCGKYCTCSGYKCARNMKKRGELPGKEMGESSSREEQNEAHTTGAEVENWTRVLQDYGMGSKVELEADLQSLISMLKGEKRIPIEVEVILEDIIDLTKYMEVKFQYVKRSINNAVHPVAHWNHRGVK</sequence>
<feature type="compositionally biased region" description="Basic and acidic residues" evidence="1">
    <location>
        <begin position="282"/>
        <end position="299"/>
    </location>
</feature>
<keyword evidence="3" id="KW-1185">Reference proteome</keyword>
<name>A0AAV3Q955_LITER</name>
<evidence type="ECO:0000313" key="2">
    <source>
        <dbReference type="EMBL" id="GAA0160329.1"/>
    </source>
</evidence>
<evidence type="ECO:0008006" key="4">
    <source>
        <dbReference type="Google" id="ProtNLM"/>
    </source>
</evidence>
<dbReference type="PANTHER" id="PTHR33116:SF86">
    <property type="entry name" value="REVERSE TRANSCRIPTASE DOMAIN-CONTAINING PROTEIN"/>
    <property type="match status" value="1"/>
</dbReference>
<dbReference type="Proteomes" id="UP001454036">
    <property type="component" value="Unassembled WGS sequence"/>
</dbReference>
<reference evidence="2 3" key="1">
    <citation type="submission" date="2024-01" db="EMBL/GenBank/DDBJ databases">
        <title>The complete chloroplast genome sequence of Lithospermum erythrorhizon: insights into the phylogenetic relationship among Boraginaceae species and the maternal lineages of purple gromwells.</title>
        <authorList>
            <person name="Okada T."/>
            <person name="Watanabe K."/>
        </authorList>
    </citation>
    <scope>NUCLEOTIDE SEQUENCE [LARGE SCALE GENOMIC DNA]</scope>
</reference>
<evidence type="ECO:0000313" key="3">
    <source>
        <dbReference type="Proteomes" id="UP001454036"/>
    </source>
</evidence>
<gene>
    <name evidence="2" type="ORF">LIER_16910</name>
</gene>
<protein>
    <recommendedName>
        <fullName evidence="4">Reverse transcriptase</fullName>
    </recommendedName>
</protein>
<feature type="region of interest" description="Disordered" evidence="1">
    <location>
        <begin position="282"/>
        <end position="304"/>
    </location>
</feature>
<accession>A0AAV3Q955</accession>